<organism evidence="2 3">
    <name type="scientific">Leucobacter chromiiresistens</name>
    <dbReference type="NCBI Taxonomy" id="1079994"/>
    <lineage>
        <taxon>Bacteria</taxon>
        <taxon>Bacillati</taxon>
        <taxon>Actinomycetota</taxon>
        <taxon>Actinomycetes</taxon>
        <taxon>Micrococcales</taxon>
        <taxon>Microbacteriaceae</taxon>
        <taxon>Leucobacter</taxon>
    </lineage>
</organism>
<evidence type="ECO:0000313" key="3">
    <source>
        <dbReference type="Proteomes" id="UP000182690"/>
    </source>
</evidence>
<dbReference type="eggNOG" id="ENOG50339XY">
    <property type="taxonomic scope" value="Bacteria"/>
</dbReference>
<accession>A0A1H1AC80</accession>
<protein>
    <submittedName>
        <fullName evidence="2">Uncharacterized protein</fullName>
    </submittedName>
</protein>
<dbReference type="OrthoDB" id="9785345at2"/>
<sequence>MVPGSARPSEARRPLARAAGATATAALLLGTTALAPLSMTAAFADAGPREAAGASTAAPRQTLTATDGPSAPGAAGVAVAAAQSAATAPEPPRKAPRTALYTLEQFLFSGVVNWGGYRFTFYSQQVLPGAGLQIPGRHVNDDGYVSDADGYIVLAGDAPKGTVFETPFGYRGKIYDRGTFGNHLDVYIE</sequence>
<feature type="region of interest" description="Disordered" evidence="1">
    <location>
        <begin position="52"/>
        <end position="76"/>
    </location>
</feature>
<evidence type="ECO:0000313" key="2">
    <source>
        <dbReference type="EMBL" id="SDQ37249.1"/>
    </source>
</evidence>
<evidence type="ECO:0000256" key="1">
    <source>
        <dbReference type="SAM" id="MobiDB-lite"/>
    </source>
</evidence>
<dbReference type="AlphaFoldDB" id="A0A1H1AC80"/>
<feature type="compositionally biased region" description="Polar residues" evidence="1">
    <location>
        <begin position="58"/>
        <end position="67"/>
    </location>
</feature>
<reference evidence="2 3" key="1">
    <citation type="submission" date="2016-10" db="EMBL/GenBank/DDBJ databases">
        <authorList>
            <person name="de Groot N.N."/>
        </authorList>
    </citation>
    <scope>NUCLEOTIDE SEQUENCE [LARGE SCALE GENOMIC DNA]</scope>
    <source>
        <strain evidence="2 3">DSM 22788</strain>
    </source>
</reference>
<dbReference type="EMBL" id="FNKB01000001">
    <property type="protein sequence ID" value="SDQ37249.1"/>
    <property type="molecule type" value="Genomic_DNA"/>
</dbReference>
<name>A0A1H1AC80_9MICO</name>
<dbReference type="Proteomes" id="UP000182690">
    <property type="component" value="Unassembled WGS sequence"/>
</dbReference>
<dbReference type="RefSeq" id="WP_074690246.1">
    <property type="nucleotide sequence ID" value="NZ_FNKB01000001.1"/>
</dbReference>
<gene>
    <name evidence="2" type="ORF">SAMN04488565_2500</name>
</gene>
<dbReference type="STRING" id="1079994.SAMN04488565_2500"/>
<proteinExistence type="predicted"/>